<evidence type="ECO:0000313" key="1">
    <source>
        <dbReference type="EMBL" id="JAH48820.1"/>
    </source>
</evidence>
<name>A0A0E9T7J6_ANGAN</name>
<proteinExistence type="predicted"/>
<protein>
    <submittedName>
        <fullName evidence="1">Uncharacterized protein</fullName>
    </submittedName>
</protein>
<reference evidence="1" key="1">
    <citation type="submission" date="2014-11" db="EMBL/GenBank/DDBJ databases">
        <authorList>
            <person name="Amaro Gonzalez C."/>
        </authorList>
    </citation>
    <scope>NUCLEOTIDE SEQUENCE</scope>
</reference>
<dbReference type="AlphaFoldDB" id="A0A0E9T7J6"/>
<reference evidence="1" key="2">
    <citation type="journal article" date="2015" name="Fish Shellfish Immunol.">
        <title>Early steps in the European eel (Anguilla anguilla)-Vibrio vulnificus interaction in the gills: Role of the RtxA13 toxin.</title>
        <authorList>
            <person name="Callol A."/>
            <person name="Pajuelo D."/>
            <person name="Ebbesson L."/>
            <person name="Teles M."/>
            <person name="MacKenzie S."/>
            <person name="Amaro C."/>
        </authorList>
    </citation>
    <scope>NUCLEOTIDE SEQUENCE</scope>
</reference>
<accession>A0A0E9T7J6</accession>
<organism evidence="1">
    <name type="scientific">Anguilla anguilla</name>
    <name type="common">European freshwater eel</name>
    <name type="synonym">Muraena anguilla</name>
    <dbReference type="NCBI Taxonomy" id="7936"/>
    <lineage>
        <taxon>Eukaryota</taxon>
        <taxon>Metazoa</taxon>
        <taxon>Chordata</taxon>
        <taxon>Craniata</taxon>
        <taxon>Vertebrata</taxon>
        <taxon>Euteleostomi</taxon>
        <taxon>Actinopterygii</taxon>
        <taxon>Neopterygii</taxon>
        <taxon>Teleostei</taxon>
        <taxon>Anguilliformes</taxon>
        <taxon>Anguillidae</taxon>
        <taxon>Anguilla</taxon>
    </lineage>
</organism>
<sequence>MFLNSIKQYSIKVFYVFFVQYNTFSVERNTFTGKKSKTSYNISGNGISLKQWNESQIKGR</sequence>
<dbReference type="EMBL" id="GBXM01059757">
    <property type="protein sequence ID" value="JAH48820.1"/>
    <property type="molecule type" value="Transcribed_RNA"/>
</dbReference>